<keyword evidence="5" id="KW-1185">Reference proteome</keyword>
<dbReference type="RefSeq" id="WP_245449418.1">
    <property type="nucleotide sequence ID" value="NZ_JAHBRY010000001.1"/>
</dbReference>
<dbReference type="Pfam" id="PF01168">
    <property type="entry name" value="Ala_racemase_N"/>
    <property type="match status" value="1"/>
</dbReference>
<protein>
    <submittedName>
        <fullName evidence="4">D-serine deaminase-like pyridoxal phosphate-dependent protein</fullName>
    </submittedName>
</protein>
<feature type="domain" description="D-serine dehydratase-like" evidence="3">
    <location>
        <begin position="322"/>
        <end position="409"/>
    </location>
</feature>
<dbReference type="InterPro" id="IPR026956">
    <property type="entry name" value="D-ser_dehydrat-like_dom"/>
</dbReference>
<evidence type="ECO:0000313" key="5">
    <source>
        <dbReference type="Proteomes" id="UP000248021"/>
    </source>
</evidence>
<dbReference type="Gene3D" id="3.20.20.10">
    <property type="entry name" value="Alanine racemase"/>
    <property type="match status" value="1"/>
</dbReference>
<dbReference type="InterPro" id="IPR029066">
    <property type="entry name" value="PLP-binding_barrel"/>
</dbReference>
<dbReference type="EMBL" id="QJJK01000001">
    <property type="protein sequence ID" value="PXW64424.1"/>
    <property type="molecule type" value="Genomic_DNA"/>
</dbReference>
<reference evidence="4 5" key="1">
    <citation type="submission" date="2018-05" db="EMBL/GenBank/DDBJ databases">
        <title>Genomic Encyclopedia of Type Strains, Phase IV (KMG-IV): sequencing the most valuable type-strain genomes for metagenomic binning, comparative biology and taxonomic classification.</title>
        <authorList>
            <person name="Goeker M."/>
        </authorList>
    </citation>
    <scope>NUCLEOTIDE SEQUENCE [LARGE SCALE GENOMIC DNA]</scope>
    <source>
        <strain evidence="4 5">DSM 6462</strain>
    </source>
</reference>
<evidence type="ECO:0000259" key="3">
    <source>
        <dbReference type="SMART" id="SM01119"/>
    </source>
</evidence>
<proteinExistence type="inferred from homology"/>
<keyword evidence="2" id="KW-0456">Lyase</keyword>
<organism evidence="4 5">
    <name type="scientific">Chelatococcus asaccharovorans</name>
    <dbReference type="NCBI Taxonomy" id="28210"/>
    <lineage>
        <taxon>Bacteria</taxon>
        <taxon>Pseudomonadati</taxon>
        <taxon>Pseudomonadota</taxon>
        <taxon>Alphaproteobacteria</taxon>
        <taxon>Hyphomicrobiales</taxon>
        <taxon>Chelatococcaceae</taxon>
        <taxon>Chelatococcus</taxon>
    </lineage>
</organism>
<dbReference type="Proteomes" id="UP000248021">
    <property type="component" value="Unassembled WGS sequence"/>
</dbReference>
<dbReference type="PANTHER" id="PTHR28004:SF2">
    <property type="entry name" value="D-SERINE DEHYDRATASE"/>
    <property type="match status" value="1"/>
</dbReference>
<evidence type="ECO:0000256" key="1">
    <source>
        <dbReference type="ARBA" id="ARBA00005323"/>
    </source>
</evidence>
<dbReference type="Gene3D" id="2.40.37.20">
    <property type="entry name" value="D-serine dehydratase-like domain"/>
    <property type="match status" value="1"/>
</dbReference>
<dbReference type="Pfam" id="PF14031">
    <property type="entry name" value="D-ser_dehydrat"/>
    <property type="match status" value="1"/>
</dbReference>
<evidence type="ECO:0000313" key="4">
    <source>
        <dbReference type="EMBL" id="PXW64424.1"/>
    </source>
</evidence>
<dbReference type="InterPro" id="IPR001608">
    <property type="entry name" value="Ala_racemase_N"/>
</dbReference>
<sequence>MSVAFGDGNIADQALGDRALEDLALEDLALGDRRGDERAGRADMGSRFREPFSWKARAPAAPGMRVGEVDTPALVLDLAAYERNLDKMAGIVSRAGKRLRPHAKMHKTPRVAFDQIRRGAVGVCCQKVSEAEVMAAAGITDILITNEVVTPAKLERVAELALGTALGVCVDDASVARALSSACAAAGAQVRVLVEIDVGGHRAGLSDPAAAAGLAAVVEQSPHLVFGGLQAYHGSAQHKRTVEERRATINEAAALVRRTIAELGRLGIACPVVTGGGTGTLFQDIDRPEWTELQCGSYAFMDADYGRNELEGGVRGTGFEHSLFVHTTVMSTACVGRASADAGLKAVASDSGAPLIVGRPDLSYNLGSDEHGTIALTQGASLMLGERLALVPGHCDPTVNLHDWIVAVRDGVVEQVWEVAARGALT</sequence>
<dbReference type="GO" id="GO:0008721">
    <property type="term" value="F:D-serine ammonia-lyase activity"/>
    <property type="evidence" value="ECO:0007669"/>
    <property type="project" value="TreeGrafter"/>
</dbReference>
<evidence type="ECO:0000256" key="2">
    <source>
        <dbReference type="ARBA" id="ARBA00023239"/>
    </source>
</evidence>
<dbReference type="InterPro" id="IPR051466">
    <property type="entry name" value="D-amino_acid_metab_enzyme"/>
</dbReference>
<dbReference type="SUPFAM" id="SSF51419">
    <property type="entry name" value="PLP-binding barrel"/>
    <property type="match status" value="1"/>
</dbReference>
<accession>A0A2V3UJF4</accession>
<comment type="similarity">
    <text evidence="1">Belongs to the DSD1 family.</text>
</comment>
<dbReference type="GO" id="GO:0036088">
    <property type="term" value="P:D-serine catabolic process"/>
    <property type="evidence" value="ECO:0007669"/>
    <property type="project" value="TreeGrafter"/>
</dbReference>
<dbReference type="AlphaFoldDB" id="A0A2V3UJF4"/>
<dbReference type="CDD" id="cd06819">
    <property type="entry name" value="PLPDE_III_LS_D-TA"/>
    <property type="match status" value="1"/>
</dbReference>
<name>A0A2V3UJF4_9HYPH</name>
<dbReference type="InterPro" id="IPR042208">
    <property type="entry name" value="D-ser_dehydrat-like_sf"/>
</dbReference>
<dbReference type="SMART" id="SM01119">
    <property type="entry name" value="D-ser_dehydrat"/>
    <property type="match status" value="1"/>
</dbReference>
<gene>
    <name evidence="4" type="ORF">C7450_101179</name>
</gene>
<dbReference type="PANTHER" id="PTHR28004">
    <property type="entry name" value="ZGC:162816-RELATED"/>
    <property type="match status" value="1"/>
</dbReference>
<comment type="caution">
    <text evidence="4">The sequence shown here is derived from an EMBL/GenBank/DDBJ whole genome shotgun (WGS) entry which is preliminary data.</text>
</comment>